<evidence type="ECO:0000313" key="1">
    <source>
        <dbReference type="EMBL" id="CAI9764749.1"/>
    </source>
</evidence>
<protein>
    <submittedName>
        <fullName evidence="1">Uncharacterized protein</fullName>
    </submittedName>
</protein>
<dbReference type="SUPFAM" id="SSF47616">
    <property type="entry name" value="GST C-terminal domain-like"/>
    <property type="match status" value="1"/>
</dbReference>
<proteinExistence type="predicted"/>
<reference evidence="1" key="1">
    <citation type="submission" date="2023-05" db="EMBL/GenBank/DDBJ databases">
        <authorList>
            <person name="Huff M."/>
        </authorList>
    </citation>
    <scope>NUCLEOTIDE SEQUENCE</scope>
</reference>
<organism evidence="1 2">
    <name type="scientific">Fraxinus pennsylvanica</name>
    <dbReference type="NCBI Taxonomy" id="56036"/>
    <lineage>
        <taxon>Eukaryota</taxon>
        <taxon>Viridiplantae</taxon>
        <taxon>Streptophyta</taxon>
        <taxon>Embryophyta</taxon>
        <taxon>Tracheophyta</taxon>
        <taxon>Spermatophyta</taxon>
        <taxon>Magnoliopsida</taxon>
        <taxon>eudicotyledons</taxon>
        <taxon>Gunneridae</taxon>
        <taxon>Pentapetalae</taxon>
        <taxon>asterids</taxon>
        <taxon>lamiids</taxon>
        <taxon>Lamiales</taxon>
        <taxon>Oleaceae</taxon>
        <taxon>Oleeae</taxon>
        <taxon>Fraxinus</taxon>
    </lineage>
</organism>
<gene>
    <name evidence="1" type="ORF">FPE_LOCUS12179</name>
</gene>
<sequence>MAGILKPPGNFALTPHKVSICISVQLYTPSSALLPLSFSPIISLSKITKMAVTFSVLNTESGLKALNEFLSNKSYISEDQLTKDDIKVYAAVLEKPSDLYTNASHWSESISSKVAASFPGKAAGVRIGGHAAPAVHQLRRKPRSLLVMMMTIIVGSQQCSWNVR</sequence>
<dbReference type="EMBL" id="OU503042">
    <property type="protein sequence ID" value="CAI9764749.1"/>
    <property type="molecule type" value="Genomic_DNA"/>
</dbReference>
<dbReference type="Proteomes" id="UP000834106">
    <property type="component" value="Chromosome 7"/>
</dbReference>
<accession>A0AAD1Z8J6</accession>
<dbReference type="AlphaFoldDB" id="A0AAD1Z8J6"/>
<evidence type="ECO:0000313" key="2">
    <source>
        <dbReference type="Proteomes" id="UP000834106"/>
    </source>
</evidence>
<dbReference type="InterPro" id="IPR036282">
    <property type="entry name" value="Glutathione-S-Trfase_C_sf"/>
</dbReference>
<name>A0AAD1Z8J6_9LAMI</name>
<keyword evidence="2" id="KW-1185">Reference proteome</keyword>